<dbReference type="InParanoid" id="Q4UEM4"/>
<name>Q4UEM4_THEAN</name>
<keyword evidence="2" id="KW-1185">Reference proteome</keyword>
<reference evidence="1 2" key="1">
    <citation type="journal article" date="2005" name="Science">
        <title>Genome of the host-cell transforming parasite Theileria annulata compared with T. parva.</title>
        <authorList>
            <person name="Pain A."/>
            <person name="Renauld H."/>
            <person name="Berriman M."/>
            <person name="Murphy L."/>
            <person name="Yeats C.A."/>
            <person name="Weir W."/>
            <person name="Kerhornou A."/>
            <person name="Aslett M."/>
            <person name="Bishop R."/>
            <person name="Bouchier C."/>
            <person name="Cochet M."/>
            <person name="Coulson R.M.R."/>
            <person name="Cronin A."/>
            <person name="de Villiers E.P."/>
            <person name="Fraser A."/>
            <person name="Fosker N."/>
            <person name="Gardner M."/>
            <person name="Goble A."/>
            <person name="Griffiths-Jones S."/>
            <person name="Harris D.E."/>
            <person name="Katzer F."/>
            <person name="Larke N."/>
            <person name="Lord A."/>
            <person name="Maser P."/>
            <person name="McKellar S."/>
            <person name="Mooney P."/>
            <person name="Morton F."/>
            <person name="Nene V."/>
            <person name="O'Neil S."/>
            <person name="Price C."/>
            <person name="Quail M.A."/>
            <person name="Rabbinowitsch E."/>
            <person name="Rawlings N.D."/>
            <person name="Rutter S."/>
            <person name="Saunders D."/>
            <person name="Seeger K."/>
            <person name="Shah T."/>
            <person name="Squares R."/>
            <person name="Squares S."/>
            <person name="Tivey A."/>
            <person name="Walker A.R."/>
            <person name="Woodward J."/>
            <person name="Dobbelaere D.A.E."/>
            <person name="Langsley G."/>
            <person name="Rajandream M.A."/>
            <person name="McKeever D."/>
            <person name="Shiels B."/>
            <person name="Tait A."/>
            <person name="Barrell B.G."/>
            <person name="Hall N."/>
        </authorList>
    </citation>
    <scope>NUCLEOTIDE SEQUENCE [LARGE SCALE GENOMIC DNA]</scope>
    <source>
        <strain evidence="2">Ankara</strain>
    </source>
</reference>
<sequence length="175" mass="19949">MLKITKKDNLSDCSTDVSEEGKVTLGQVVPDFIEFECTKTKMYKIIAESYCIKSPEYSLNWEIRHCKVDLNVKSPLCEGIENKGIKKIKHEATLHTLKPGSEINENYGKSNQVFGDIKNIKRNVYDDYYMGGRNGGYKPPKVYDLNGKEDLNGSMDIDSINDMEDFIKYINSNIV</sequence>
<protein>
    <submittedName>
        <fullName evidence="1">Uncharacterized protein</fullName>
    </submittedName>
</protein>
<dbReference type="RefSeq" id="XP_952197.1">
    <property type="nucleotide sequence ID" value="XM_947104.1"/>
</dbReference>
<dbReference type="Proteomes" id="UP000001950">
    <property type="component" value="Chromosome 2"/>
</dbReference>
<dbReference type="OrthoDB" id="361170at2759"/>
<proteinExistence type="predicted"/>
<dbReference type="VEuPathDB" id="PiroplasmaDB:TA13635"/>
<dbReference type="KEGG" id="tan:TA13635"/>
<evidence type="ECO:0000313" key="2">
    <source>
        <dbReference type="Proteomes" id="UP000001950"/>
    </source>
</evidence>
<dbReference type="eggNOG" id="ENOG502TNDW">
    <property type="taxonomic scope" value="Eukaryota"/>
</dbReference>
<accession>Q4UEM4</accession>
<organism evidence="1 2">
    <name type="scientific">Theileria annulata</name>
    <dbReference type="NCBI Taxonomy" id="5874"/>
    <lineage>
        <taxon>Eukaryota</taxon>
        <taxon>Sar</taxon>
        <taxon>Alveolata</taxon>
        <taxon>Apicomplexa</taxon>
        <taxon>Aconoidasida</taxon>
        <taxon>Piroplasmida</taxon>
        <taxon>Theileriidae</taxon>
        <taxon>Theileria</taxon>
    </lineage>
</organism>
<evidence type="ECO:0000313" key="1">
    <source>
        <dbReference type="EMBL" id="CAI74465.1"/>
    </source>
</evidence>
<dbReference type="EMBL" id="CR940348">
    <property type="protein sequence ID" value="CAI74465.1"/>
    <property type="molecule type" value="Genomic_DNA"/>
</dbReference>
<dbReference type="GeneID" id="3861823"/>
<dbReference type="AlphaFoldDB" id="Q4UEM4"/>
<dbReference type="OMA" id="CTKTKMY"/>
<gene>
    <name evidence="1" type="ORF">TA13635</name>
</gene>